<dbReference type="GO" id="GO:0016491">
    <property type="term" value="F:oxidoreductase activity"/>
    <property type="evidence" value="ECO:0007669"/>
    <property type="project" value="UniProtKB-KW"/>
</dbReference>
<dbReference type="OrthoDB" id="288590at2759"/>
<evidence type="ECO:0000259" key="4">
    <source>
        <dbReference type="PROSITE" id="PS51471"/>
    </source>
</evidence>
<feature type="domain" description="Fe2OG dioxygenase" evidence="4">
    <location>
        <begin position="66"/>
        <end position="193"/>
    </location>
</feature>
<reference evidence="5 6" key="1">
    <citation type="submission" date="2018-06" db="EMBL/GenBank/DDBJ databases">
        <title>Complete Genomes of Monosporascus.</title>
        <authorList>
            <person name="Robinson A.J."/>
            <person name="Natvig D.O."/>
        </authorList>
    </citation>
    <scope>NUCLEOTIDE SEQUENCE [LARGE SCALE GENOMIC DNA]</scope>
    <source>
        <strain evidence="5 6">CBS 110550</strain>
    </source>
</reference>
<evidence type="ECO:0000313" key="5">
    <source>
        <dbReference type="EMBL" id="RYO95297.1"/>
    </source>
</evidence>
<comment type="similarity">
    <text evidence="1 2">Belongs to the iron/ascorbate-dependent oxidoreductase family.</text>
</comment>
<proteinExistence type="inferred from homology"/>
<dbReference type="SUPFAM" id="SSF51197">
    <property type="entry name" value="Clavaminate synthase-like"/>
    <property type="match status" value="1"/>
</dbReference>
<evidence type="ECO:0000313" key="6">
    <source>
        <dbReference type="Proteomes" id="UP000293360"/>
    </source>
</evidence>
<sequence>MQEQLDQGPADDREYPNKWPKRPQMADFRHFMGAFYEQCNAICLTLVKALEASASRTGVWWSAAFQITDLRLTHYPPIPIEEMRSGRTSRIALHSDFGILTLPFQDSTGGLEVGNRSGPGTFVTVPPTDTKEMIANVGDTVQRWTNGKLFGGLHRVTIPEPMKKADGVVLPKRFTMAYLFKTQRTVSVGPLREFITADNPANMPT</sequence>
<keyword evidence="2" id="KW-0560">Oxidoreductase</keyword>
<dbReference type="GO" id="GO:0046872">
    <property type="term" value="F:metal ion binding"/>
    <property type="evidence" value="ECO:0007669"/>
    <property type="project" value="UniProtKB-KW"/>
</dbReference>
<dbReference type="InterPro" id="IPR027443">
    <property type="entry name" value="IPNS-like_sf"/>
</dbReference>
<organism evidence="5 6">
    <name type="scientific">Monosporascus ibericus</name>
    <dbReference type="NCBI Taxonomy" id="155417"/>
    <lineage>
        <taxon>Eukaryota</taxon>
        <taxon>Fungi</taxon>
        <taxon>Dikarya</taxon>
        <taxon>Ascomycota</taxon>
        <taxon>Pezizomycotina</taxon>
        <taxon>Sordariomycetes</taxon>
        <taxon>Xylariomycetidae</taxon>
        <taxon>Xylariales</taxon>
        <taxon>Xylariales incertae sedis</taxon>
        <taxon>Monosporascus</taxon>
    </lineage>
</organism>
<dbReference type="InterPro" id="IPR044861">
    <property type="entry name" value="IPNS-like_FE2OG_OXY"/>
</dbReference>
<gene>
    <name evidence="5" type="ORF">DL764_007716</name>
</gene>
<feature type="region of interest" description="Disordered" evidence="3">
    <location>
        <begin position="1"/>
        <end position="21"/>
    </location>
</feature>
<dbReference type="EMBL" id="QJNU01000553">
    <property type="protein sequence ID" value="RYO95297.1"/>
    <property type="molecule type" value="Genomic_DNA"/>
</dbReference>
<dbReference type="Gene3D" id="2.60.120.330">
    <property type="entry name" value="B-lactam Antibiotic, Isopenicillin N Synthase, Chain"/>
    <property type="match status" value="1"/>
</dbReference>
<accession>A0A4Q4T1F6</accession>
<evidence type="ECO:0000256" key="2">
    <source>
        <dbReference type="RuleBase" id="RU003682"/>
    </source>
</evidence>
<protein>
    <recommendedName>
        <fullName evidence="4">Fe2OG dioxygenase domain-containing protein</fullName>
    </recommendedName>
</protein>
<keyword evidence="6" id="KW-1185">Reference proteome</keyword>
<dbReference type="InterPro" id="IPR005123">
    <property type="entry name" value="Oxoglu/Fe-dep_dioxygenase_dom"/>
</dbReference>
<keyword evidence="2" id="KW-0479">Metal-binding</keyword>
<dbReference type="PROSITE" id="PS51471">
    <property type="entry name" value="FE2OG_OXY"/>
    <property type="match status" value="1"/>
</dbReference>
<dbReference type="PANTHER" id="PTHR47990">
    <property type="entry name" value="2-OXOGLUTARATE (2OG) AND FE(II)-DEPENDENT OXYGENASE SUPERFAMILY PROTEIN-RELATED"/>
    <property type="match status" value="1"/>
</dbReference>
<dbReference type="Pfam" id="PF03171">
    <property type="entry name" value="2OG-FeII_Oxy"/>
    <property type="match status" value="1"/>
</dbReference>
<keyword evidence="2" id="KW-0408">Iron</keyword>
<dbReference type="Proteomes" id="UP000293360">
    <property type="component" value="Unassembled WGS sequence"/>
</dbReference>
<dbReference type="STRING" id="155417.A0A4Q4T1F6"/>
<name>A0A4Q4T1F6_9PEZI</name>
<evidence type="ECO:0000256" key="3">
    <source>
        <dbReference type="SAM" id="MobiDB-lite"/>
    </source>
</evidence>
<dbReference type="AlphaFoldDB" id="A0A4Q4T1F6"/>
<evidence type="ECO:0000256" key="1">
    <source>
        <dbReference type="ARBA" id="ARBA00008056"/>
    </source>
</evidence>
<dbReference type="InterPro" id="IPR050231">
    <property type="entry name" value="Iron_ascorbate_oxido_reductase"/>
</dbReference>
<comment type="caution">
    <text evidence="5">The sequence shown here is derived from an EMBL/GenBank/DDBJ whole genome shotgun (WGS) entry which is preliminary data.</text>
</comment>